<evidence type="ECO:0000313" key="1">
    <source>
        <dbReference type="EMBL" id="GAW01726.1"/>
    </source>
</evidence>
<keyword evidence="2" id="KW-1185">Reference proteome</keyword>
<organism evidence="1 2">
    <name type="scientific">Lentinula edodes</name>
    <name type="common">Shiitake mushroom</name>
    <name type="synonym">Lentinus edodes</name>
    <dbReference type="NCBI Taxonomy" id="5353"/>
    <lineage>
        <taxon>Eukaryota</taxon>
        <taxon>Fungi</taxon>
        <taxon>Dikarya</taxon>
        <taxon>Basidiomycota</taxon>
        <taxon>Agaricomycotina</taxon>
        <taxon>Agaricomycetes</taxon>
        <taxon>Agaricomycetidae</taxon>
        <taxon>Agaricales</taxon>
        <taxon>Marasmiineae</taxon>
        <taxon>Omphalotaceae</taxon>
        <taxon>Lentinula</taxon>
    </lineage>
</organism>
<dbReference type="AlphaFoldDB" id="A0A1Q3E3I2"/>
<dbReference type="Proteomes" id="UP000188533">
    <property type="component" value="Unassembled WGS sequence"/>
</dbReference>
<comment type="caution">
    <text evidence="1">The sequence shown here is derived from an EMBL/GenBank/DDBJ whole genome shotgun (WGS) entry which is preliminary data.</text>
</comment>
<proteinExistence type="predicted"/>
<accession>A0A1Q3E3I2</accession>
<dbReference type="EMBL" id="BDGU01000072">
    <property type="protein sequence ID" value="GAW01726.1"/>
    <property type="molecule type" value="Genomic_DNA"/>
</dbReference>
<evidence type="ECO:0000313" key="2">
    <source>
        <dbReference type="Proteomes" id="UP000188533"/>
    </source>
</evidence>
<gene>
    <name evidence="1" type="ORF">LENED_003336</name>
</gene>
<reference evidence="1 2" key="1">
    <citation type="submission" date="2016-08" db="EMBL/GenBank/DDBJ databases">
        <authorList>
            <consortium name="Lentinula edodes genome sequencing consortium"/>
            <person name="Sakamoto Y."/>
            <person name="Nakade K."/>
            <person name="Sato S."/>
            <person name="Yoshida Y."/>
            <person name="Miyazaki K."/>
            <person name="Natsume S."/>
            <person name="Konno N."/>
        </authorList>
    </citation>
    <scope>NUCLEOTIDE SEQUENCE [LARGE SCALE GENOMIC DNA]</scope>
    <source>
        <strain evidence="1 2">NBRC 111202</strain>
    </source>
</reference>
<protein>
    <submittedName>
        <fullName evidence="1">Uncharacterized protein</fullName>
    </submittedName>
</protein>
<sequence>MYTLDWISISHFTAESYTGIYNLLASPLHFCIVSLYRCKIELSRACTGNLTRCCTSPETNEHPRSTQYNQLCSWSDEGFFGEYGIFSQNVRK</sequence>
<reference evidence="1 2" key="2">
    <citation type="submission" date="2017-02" db="EMBL/GenBank/DDBJ databases">
        <title>A genome survey and senescence transcriptome analysis in Lentinula edodes.</title>
        <authorList>
            <person name="Sakamoto Y."/>
            <person name="Nakade K."/>
            <person name="Sato S."/>
            <person name="Yoshida Y."/>
            <person name="Miyazaki K."/>
            <person name="Natsume S."/>
            <person name="Konno N."/>
        </authorList>
    </citation>
    <scope>NUCLEOTIDE SEQUENCE [LARGE SCALE GENOMIC DNA]</scope>
    <source>
        <strain evidence="1 2">NBRC 111202</strain>
    </source>
</reference>
<name>A0A1Q3E3I2_LENED</name>